<evidence type="ECO:0000313" key="2">
    <source>
        <dbReference type="EMBL" id="TQE94852.1"/>
    </source>
</evidence>
<name>A0A540VDS9_9CHLR</name>
<evidence type="ECO:0000259" key="1">
    <source>
        <dbReference type="Pfam" id="PF05670"/>
    </source>
</evidence>
<comment type="caution">
    <text evidence="2">The sequence shown here is derived from an EMBL/GenBank/DDBJ whole genome shotgun (WGS) entry which is preliminary data.</text>
</comment>
<gene>
    <name evidence="2" type="ORF">FKZ61_14645</name>
</gene>
<feature type="domain" description="NFACT RNA-binding" evidence="1">
    <location>
        <begin position="466"/>
        <end position="552"/>
    </location>
</feature>
<dbReference type="Gene3D" id="2.30.310.10">
    <property type="entry name" value="ibrinogen binding protein from staphylococcus aureus domain"/>
    <property type="match status" value="1"/>
</dbReference>
<organism evidence="2 3">
    <name type="scientific">Litorilinea aerophila</name>
    <dbReference type="NCBI Taxonomy" id="1204385"/>
    <lineage>
        <taxon>Bacteria</taxon>
        <taxon>Bacillati</taxon>
        <taxon>Chloroflexota</taxon>
        <taxon>Caldilineae</taxon>
        <taxon>Caldilineales</taxon>
        <taxon>Caldilineaceae</taxon>
        <taxon>Litorilinea</taxon>
    </lineage>
</organism>
<reference evidence="2 3" key="1">
    <citation type="submission" date="2019-06" db="EMBL/GenBank/DDBJ databases">
        <title>Genome sequence of Litorilinea aerophila BAA-2444.</title>
        <authorList>
            <person name="Maclea K.S."/>
            <person name="Maurais E.G."/>
            <person name="Iannazzi L.C."/>
        </authorList>
    </citation>
    <scope>NUCLEOTIDE SEQUENCE [LARGE SCALE GENOMIC DNA]</scope>
    <source>
        <strain evidence="2 3">ATCC BAA-2444</strain>
    </source>
</reference>
<sequence length="579" mass="63923">MHFDALTLACVVQELTGQLVEGRIQNVVMPDERAVGLEIYANRTRHYLLCHTGEPTGRLHLVDFKLRRGVEGASPLLLLLRKFARGARIQEVRQWSPIERVACLELEHPEHGPSTLVVELVGRRSNVVLLDGEGTIRDCLVRVPPSERAQRLLLPGHVYQEPPPQEGLLPWDDGSTDYYQRLAALVQKPGPLWRTLVSGVAGMSPTLAREVAWRACGRADAAATDAEPLAVVQALQALWAPVREGGWEPGLVFDDGQLWGFAPYHLHFRGRFQPTTSMSEALARFFLAGPGADRPPDPYAGLRGEVAAQLRRARERLTRQLEALQGDEPAPGEAEALRTQAQWLLALASQIQPGQDRLDVDLGEEVLSIPLRPDLSPVAQAERMFRQAAKLERAAVVIPQRRAALEADLTYLDQLETDLALAEDQPAIAAVQEELRATGLAAARGKKPRTHARSQEGAPLRLRTGDGWEILVGRNARQNDAVTFRLSHPDDLWCHVRDLPGAHVVIRSQGRPVPPVVVEAAARVAAYFSRARDERAVPVAVTRRRFVSRQPGGRPGQVYYRQEETLVVPATLPDSLLPA</sequence>
<dbReference type="RefSeq" id="WP_141610894.1">
    <property type="nucleotide sequence ID" value="NZ_VIGC02000019.1"/>
</dbReference>
<dbReference type="EMBL" id="VIGC01000019">
    <property type="protein sequence ID" value="TQE94852.1"/>
    <property type="molecule type" value="Genomic_DNA"/>
</dbReference>
<dbReference type="GO" id="GO:0072344">
    <property type="term" value="P:rescue of stalled ribosome"/>
    <property type="evidence" value="ECO:0007669"/>
    <property type="project" value="TreeGrafter"/>
</dbReference>
<evidence type="ECO:0000313" key="3">
    <source>
        <dbReference type="Proteomes" id="UP000317371"/>
    </source>
</evidence>
<proteinExistence type="predicted"/>
<dbReference type="Pfam" id="PF05670">
    <property type="entry name" value="NFACT-R_1"/>
    <property type="match status" value="1"/>
</dbReference>
<dbReference type="GO" id="GO:0000049">
    <property type="term" value="F:tRNA binding"/>
    <property type="evidence" value="ECO:0007669"/>
    <property type="project" value="TreeGrafter"/>
</dbReference>
<dbReference type="AlphaFoldDB" id="A0A540VDS9"/>
<dbReference type="GO" id="GO:0043023">
    <property type="term" value="F:ribosomal large subunit binding"/>
    <property type="evidence" value="ECO:0007669"/>
    <property type="project" value="TreeGrafter"/>
</dbReference>
<dbReference type="Pfam" id="PF05833">
    <property type="entry name" value="NFACT_N"/>
    <property type="match status" value="1"/>
</dbReference>
<dbReference type="FunCoup" id="A0A540VDS9">
    <property type="interactions" value="172"/>
</dbReference>
<dbReference type="OrthoDB" id="9766163at2"/>
<dbReference type="GO" id="GO:1990112">
    <property type="term" value="C:RQC complex"/>
    <property type="evidence" value="ECO:0007669"/>
    <property type="project" value="TreeGrafter"/>
</dbReference>
<dbReference type="InterPro" id="IPR051608">
    <property type="entry name" value="RQC_Subunit_NEMF"/>
</dbReference>
<dbReference type="Proteomes" id="UP000317371">
    <property type="component" value="Unassembled WGS sequence"/>
</dbReference>
<dbReference type="PANTHER" id="PTHR15239:SF6">
    <property type="entry name" value="RIBOSOME QUALITY CONTROL COMPLEX SUBUNIT NEMF"/>
    <property type="match status" value="1"/>
</dbReference>
<dbReference type="InParanoid" id="A0A540VDS9"/>
<protein>
    <submittedName>
        <fullName evidence="2">Fibronectin/fibrinogen-binding protein</fullName>
    </submittedName>
</protein>
<dbReference type="PANTHER" id="PTHR15239">
    <property type="entry name" value="NUCLEAR EXPORT MEDIATOR FACTOR NEMF"/>
    <property type="match status" value="1"/>
</dbReference>
<keyword evidence="3" id="KW-1185">Reference proteome</keyword>
<dbReference type="InterPro" id="IPR008532">
    <property type="entry name" value="NFACT_RNA-bd"/>
</dbReference>
<accession>A0A540VDS9</accession>